<protein>
    <submittedName>
        <fullName evidence="1">Uncharacterized protein</fullName>
    </submittedName>
</protein>
<dbReference type="InterPro" id="IPR004158">
    <property type="entry name" value="DUF247_pln"/>
</dbReference>
<dbReference type="PANTHER" id="PTHR31170">
    <property type="entry name" value="BNAC04G53230D PROTEIN"/>
    <property type="match status" value="1"/>
</dbReference>
<keyword evidence="2" id="KW-1185">Reference proteome</keyword>
<proteinExistence type="predicted"/>
<dbReference type="AlphaFoldDB" id="A0A833RI17"/>
<evidence type="ECO:0000313" key="2">
    <source>
        <dbReference type="Proteomes" id="UP000623129"/>
    </source>
</evidence>
<gene>
    <name evidence="1" type="ORF">FCM35_KLT00242</name>
</gene>
<dbReference type="OrthoDB" id="1607207at2759"/>
<dbReference type="Proteomes" id="UP000623129">
    <property type="component" value="Unassembled WGS sequence"/>
</dbReference>
<comment type="caution">
    <text evidence="1">The sequence shown here is derived from an EMBL/GenBank/DDBJ whole genome shotgun (WGS) entry which is preliminary data.</text>
</comment>
<organism evidence="1 2">
    <name type="scientific">Carex littledalei</name>
    <dbReference type="NCBI Taxonomy" id="544730"/>
    <lineage>
        <taxon>Eukaryota</taxon>
        <taxon>Viridiplantae</taxon>
        <taxon>Streptophyta</taxon>
        <taxon>Embryophyta</taxon>
        <taxon>Tracheophyta</taxon>
        <taxon>Spermatophyta</taxon>
        <taxon>Magnoliopsida</taxon>
        <taxon>Liliopsida</taxon>
        <taxon>Poales</taxon>
        <taxon>Cyperaceae</taxon>
        <taxon>Cyperoideae</taxon>
        <taxon>Cariceae</taxon>
        <taxon>Carex</taxon>
        <taxon>Carex subgen. Euthyceras</taxon>
    </lineage>
</organism>
<dbReference type="Pfam" id="PF03140">
    <property type="entry name" value="DUF247"/>
    <property type="match status" value="1"/>
</dbReference>
<dbReference type="EMBL" id="SWLB01000001">
    <property type="protein sequence ID" value="KAF3341604.1"/>
    <property type="molecule type" value="Genomic_DNA"/>
</dbReference>
<name>A0A833RI17_9POAL</name>
<evidence type="ECO:0000313" key="1">
    <source>
        <dbReference type="EMBL" id="KAF3341604.1"/>
    </source>
</evidence>
<accession>A0A833RI17</accession>
<sequence>MEMDPVVGPEERYRSRNSIFHAPAHNKYGRGSDFEPKLVSIGPYYHGRENLQTMEELKPQCMSNLLKKRPTGASNICLVSDDMDKICTQFMRFEKYARVFYKEEFNLSDVDFVRMLVLDSFFIIRIILSLSKTIQESMPIIDRNIKELRTLTAPSSGHRLFFDQHRAPLLYLSSDLLYLSSGPRLFFDQHRSPLLYLSSDLLYLSFHLLSGP</sequence>
<reference evidence="1" key="1">
    <citation type="submission" date="2020-01" db="EMBL/GenBank/DDBJ databases">
        <title>Genome sequence of Kobresia littledalei, the first chromosome-level genome in the family Cyperaceae.</title>
        <authorList>
            <person name="Qu G."/>
        </authorList>
    </citation>
    <scope>NUCLEOTIDE SEQUENCE</scope>
    <source>
        <strain evidence="1">C.B.Clarke</strain>
        <tissue evidence="1">Leaf</tissue>
    </source>
</reference>